<keyword evidence="1" id="KW-0812">Transmembrane</keyword>
<proteinExistence type="predicted"/>
<dbReference type="AlphaFoldDB" id="A0A6C0AE89"/>
<keyword evidence="1" id="KW-1133">Transmembrane helix</keyword>
<keyword evidence="1" id="KW-0472">Membrane</keyword>
<evidence type="ECO:0000313" key="2">
    <source>
        <dbReference type="EMBL" id="QHS78059.1"/>
    </source>
</evidence>
<name>A0A6C0AE89_9ZZZZ</name>
<accession>A0A6C0AE89</accession>
<feature type="transmembrane region" description="Helical" evidence="1">
    <location>
        <begin position="6"/>
        <end position="24"/>
    </location>
</feature>
<evidence type="ECO:0000256" key="1">
    <source>
        <dbReference type="SAM" id="Phobius"/>
    </source>
</evidence>
<dbReference type="EMBL" id="MN740594">
    <property type="protein sequence ID" value="QHS78059.1"/>
    <property type="molecule type" value="Genomic_DNA"/>
</dbReference>
<protein>
    <submittedName>
        <fullName evidence="2">Uncharacterized protein</fullName>
    </submittedName>
</protein>
<reference evidence="2" key="1">
    <citation type="journal article" date="2020" name="Nature">
        <title>Giant virus diversity and host interactions through global metagenomics.</title>
        <authorList>
            <person name="Schulz F."/>
            <person name="Roux S."/>
            <person name="Paez-Espino D."/>
            <person name="Jungbluth S."/>
            <person name="Walsh D.A."/>
            <person name="Denef V.J."/>
            <person name="McMahon K.D."/>
            <person name="Konstantinidis K.T."/>
            <person name="Eloe-Fadrosh E.A."/>
            <person name="Kyrpides N.C."/>
            <person name="Woyke T."/>
        </authorList>
    </citation>
    <scope>NUCLEOTIDE SEQUENCE</scope>
    <source>
        <strain evidence="2">GVMAG-S-1021933-23</strain>
    </source>
</reference>
<sequence>MSSIFIHFYLKFFILFFQFYNFSGEIYLKKKIKQKYLFIMNKYFLICLQIFNLSK</sequence>
<feature type="transmembrane region" description="Helical" evidence="1">
    <location>
        <begin position="36"/>
        <end position="54"/>
    </location>
</feature>
<organism evidence="2">
    <name type="scientific">viral metagenome</name>
    <dbReference type="NCBI Taxonomy" id="1070528"/>
    <lineage>
        <taxon>unclassified sequences</taxon>
        <taxon>metagenomes</taxon>
        <taxon>organismal metagenomes</taxon>
    </lineage>
</organism>